<dbReference type="InterPro" id="IPR012919">
    <property type="entry name" value="SUN_dom"/>
</dbReference>
<dbReference type="PANTHER" id="PTHR12911:SF8">
    <property type="entry name" value="KLAROID PROTEIN-RELATED"/>
    <property type="match status" value="1"/>
</dbReference>
<dbReference type="GeneID" id="54480339"/>
<feature type="region of interest" description="Disordered" evidence="5">
    <location>
        <begin position="1"/>
        <end position="171"/>
    </location>
</feature>
<proteinExistence type="predicted"/>
<dbReference type="GO" id="GO:0034993">
    <property type="term" value="C:meiotic nuclear membrane microtubule tethering complex"/>
    <property type="evidence" value="ECO:0007669"/>
    <property type="project" value="TreeGrafter"/>
</dbReference>
<keyword evidence="9" id="KW-1185">Reference proteome</keyword>
<name>A0A6A6VXS5_9PEZI</name>
<protein>
    <recommendedName>
        <fullName evidence="7">SUN domain-containing protein</fullName>
    </recommendedName>
</protein>
<dbReference type="Pfam" id="PF07738">
    <property type="entry name" value="Sad1_UNC"/>
    <property type="match status" value="2"/>
</dbReference>
<dbReference type="RefSeq" id="XP_033597057.1">
    <property type="nucleotide sequence ID" value="XM_033739285.1"/>
</dbReference>
<evidence type="ECO:0000313" key="9">
    <source>
        <dbReference type="Proteomes" id="UP000799437"/>
    </source>
</evidence>
<dbReference type="Proteomes" id="UP000799437">
    <property type="component" value="Unassembled WGS sequence"/>
</dbReference>
<comment type="subcellular location">
    <subcellularLocation>
        <location evidence="1">Membrane</location>
    </subcellularLocation>
</comment>
<organism evidence="8 9">
    <name type="scientific">Pseudovirgaria hyperparasitica</name>
    <dbReference type="NCBI Taxonomy" id="470096"/>
    <lineage>
        <taxon>Eukaryota</taxon>
        <taxon>Fungi</taxon>
        <taxon>Dikarya</taxon>
        <taxon>Ascomycota</taxon>
        <taxon>Pezizomycotina</taxon>
        <taxon>Dothideomycetes</taxon>
        <taxon>Dothideomycetes incertae sedis</taxon>
        <taxon>Acrospermales</taxon>
        <taxon>Acrospermaceae</taxon>
        <taxon>Pseudovirgaria</taxon>
    </lineage>
</organism>
<accession>A0A6A6VXS5</accession>
<sequence length="665" mass="73759">MASQTPRRSSRIASAAPSAVGSAVSVRTTATTRTNATRARLSQGNLPRLNVQGSSAYGASGNPIVGSNQPVTGDLASLIEKQRGQAIGREAAAGGNPQTPGPPSNQTQEEPDVEAPPSPKEMPPPPTSTRRRVARTTQNGTARTPATRLSANAGDPSFFDSPSKSYGEIRETGLISKDAPRSSRPASRRIAIEETRASPVESIKQTFNRLSLSSLWVILPIFTMMCLFLITSGYLPHKLARLNPFSRIIETGDEALSYYFYDTLTPRVDNIERRLSNVESLQKQIETRLQQQWHTDLQSFRETLPSLIAVTYNKADNAYEIPNELWSAIQGRMSHGGESLSPTDEKTWDAWFKKNQQYVQAMIEQEYDQTLKDKIGTALADKAYVSQDTLLSILDSKYSHLNTDVSNTILRDVKEQLSRVNREAKTVAVSTVQDAFKQLPMRQLEALAQANLARNADLALKRVNFFSPAYSPYILPRFTSQTQTKQQVWLARAYLSVMWIPGPRTPIAALEPWQEPADCWCAAPSSQLGHAQLGIDMAHRVYPTSFTLEHYPKQGLIDWSSAPRDIELWVHINDAEQREAVGAARAAIFGSEDECSPPGRGHKDMVCVGKFTYDVDAPNHVQNFDLDISMKDLGVAVNRLVVRVTSNYGQDWTCIYRILLHGEKV</sequence>
<keyword evidence="2 6" id="KW-0812">Transmembrane</keyword>
<keyword evidence="4 6" id="KW-0472">Membrane</keyword>
<evidence type="ECO:0000256" key="6">
    <source>
        <dbReference type="SAM" id="Phobius"/>
    </source>
</evidence>
<feature type="compositionally biased region" description="Pro residues" evidence="5">
    <location>
        <begin position="114"/>
        <end position="127"/>
    </location>
</feature>
<evidence type="ECO:0000259" key="7">
    <source>
        <dbReference type="PROSITE" id="PS51469"/>
    </source>
</evidence>
<dbReference type="Gene3D" id="2.60.120.260">
    <property type="entry name" value="Galactose-binding domain-like"/>
    <property type="match status" value="1"/>
</dbReference>
<dbReference type="EMBL" id="ML996580">
    <property type="protein sequence ID" value="KAF2754606.1"/>
    <property type="molecule type" value="Genomic_DNA"/>
</dbReference>
<keyword evidence="3 6" id="KW-1133">Transmembrane helix</keyword>
<evidence type="ECO:0000256" key="5">
    <source>
        <dbReference type="SAM" id="MobiDB-lite"/>
    </source>
</evidence>
<feature type="compositionally biased region" description="Polar residues" evidence="5">
    <location>
        <begin position="135"/>
        <end position="150"/>
    </location>
</feature>
<dbReference type="GO" id="GO:0043495">
    <property type="term" value="F:protein-membrane adaptor activity"/>
    <property type="evidence" value="ECO:0007669"/>
    <property type="project" value="TreeGrafter"/>
</dbReference>
<evidence type="ECO:0000313" key="8">
    <source>
        <dbReference type="EMBL" id="KAF2754606.1"/>
    </source>
</evidence>
<dbReference type="OrthoDB" id="342281at2759"/>
<evidence type="ECO:0000256" key="3">
    <source>
        <dbReference type="ARBA" id="ARBA00022989"/>
    </source>
</evidence>
<feature type="compositionally biased region" description="Low complexity" evidence="5">
    <location>
        <begin position="11"/>
        <end position="40"/>
    </location>
</feature>
<evidence type="ECO:0000256" key="1">
    <source>
        <dbReference type="ARBA" id="ARBA00004370"/>
    </source>
</evidence>
<evidence type="ECO:0000256" key="4">
    <source>
        <dbReference type="ARBA" id="ARBA00023136"/>
    </source>
</evidence>
<dbReference type="InterPro" id="IPR045119">
    <property type="entry name" value="SUN1-5"/>
</dbReference>
<feature type="domain" description="SUN" evidence="7">
    <location>
        <begin position="471"/>
        <end position="665"/>
    </location>
</feature>
<reference evidence="8" key="1">
    <citation type="journal article" date="2020" name="Stud. Mycol.">
        <title>101 Dothideomycetes genomes: a test case for predicting lifestyles and emergence of pathogens.</title>
        <authorList>
            <person name="Haridas S."/>
            <person name="Albert R."/>
            <person name="Binder M."/>
            <person name="Bloem J."/>
            <person name="Labutti K."/>
            <person name="Salamov A."/>
            <person name="Andreopoulos B."/>
            <person name="Baker S."/>
            <person name="Barry K."/>
            <person name="Bills G."/>
            <person name="Bluhm B."/>
            <person name="Cannon C."/>
            <person name="Castanera R."/>
            <person name="Culley D."/>
            <person name="Daum C."/>
            <person name="Ezra D."/>
            <person name="Gonzalez J."/>
            <person name="Henrissat B."/>
            <person name="Kuo A."/>
            <person name="Liang C."/>
            <person name="Lipzen A."/>
            <person name="Lutzoni F."/>
            <person name="Magnuson J."/>
            <person name="Mondo S."/>
            <person name="Nolan M."/>
            <person name="Ohm R."/>
            <person name="Pangilinan J."/>
            <person name="Park H.-J."/>
            <person name="Ramirez L."/>
            <person name="Alfaro M."/>
            <person name="Sun H."/>
            <person name="Tritt A."/>
            <person name="Yoshinaga Y."/>
            <person name="Zwiers L.-H."/>
            <person name="Turgeon B."/>
            <person name="Goodwin S."/>
            <person name="Spatafora J."/>
            <person name="Crous P."/>
            <person name="Grigoriev I."/>
        </authorList>
    </citation>
    <scope>NUCLEOTIDE SEQUENCE</scope>
    <source>
        <strain evidence="8">CBS 121739</strain>
    </source>
</reference>
<gene>
    <name evidence="8" type="ORF">EJ05DRAFT_146154</name>
</gene>
<dbReference type="PROSITE" id="PS51469">
    <property type="entry name" value="SUN"/>
    <property type="match status" value="1"/>
</dbReference>
<dbReference type="AlphaFoldDB" id="A0A6A6VXS5"/>
<evidence type="ECO:0000256" key="2">
    <source>
        <dbReference type="ARBA" id="ARBA00022692"/>
    </source>
</evidence>
<dbReference type="PANTHER" id="PTHR12911">
    <property type="entry name" value="SAD1/UNC-84-LIKE PROTEIN-RELATED"/>
    <property type="match status" value="1"/>
</dbReference>
<feature type="transmembrane region" description="Helical" evidence="6">
    <location>
        <begin position="214"/>
        <end position="235"/>
    </location>
</feature>